<feature type="compositionally biased region" description="Acidic residues" evidence="4">
    <location>
        <begin position="67"/>
        <end position="79"/>
    </location>
</feature>
<comment type="similarity">
    <text evidence="1">Belongs to the serine-aspartate repeat-containing protein (SDr) family.</text>
</comment>
<evidence type="ECO:0000256" key="1">
    <source>
        <dbReference type="ARBA" id="ARBA00007257"/>
    </source>
</evidence>
<dbReference type="NCBIfam" id="TIGR04226">
    <property type="entry name" value="RrgB_K2N_iso_D2"/>
    <property type="match status" value="2"/>
</dbReference>
<feature type="domain" description="SpaA-like prealbumin fold" evidence="6">
    <location>
        <begin position="1058"/>
        <end position="1128"/>
    </location>
</feature>
<keyword evidence="3 5" id="KW-0732">Signal</keyword>
<feature type="domain" description="SpaA-like prealbumin fold" evidence="6">
    <location>
        <begin position="940"/>
        <end position="1039"/>
    </location>
</feature>
<keyword evidence="8" id="KW-1185">Reference proteome</keyword>
<gene>
    <name evidence="7" type="ORF">G5B17_05230</name>
</gene>
<feature type="chain" id="PRO_5045814703" evidence="5">
    <location>
        <begin position="28"/>
        <end position="1365"/>
    </location>
</feature>
<proteinExistence type="inferred from homology"/>
<sequence>MRKRNLKKTILAAALAVPVAFSYPGWAVRAQEDEKVSTETEAQEVMQDNTAPEEAECEENPAHDEMDGAETDSTETDSTEADRNVSEEEKFFQSGLIANEDGEFLSSLEEIETSGEDSMFFQDGLEVLEDGSTDDLIDAYVAPENYAQEGTPVREGKGGFTAVANGSTLFSSKYTRLGWNADTQVYSWNNAGNDVISGMKQGAMVEGPYFVPLNNNAKGKFGFRVTHVGYNKEANTKVDLLLTCNNYQDYTYDYKGNKITGIYPMFGVSNSNELWISFKDELSAQEIKIDIVKSGTDIPVAGNYRFRWLDIDLYQRFGINLQNGSIGHRYATTDSVVNVVKKTLFSKNFEVLTAPAPAVDGEIPQNTVVYELDNSSGFYLAILRPGCGAYSIETASRIKSVFADVQTGTCKTSAGLNWDAKGYGPVEYPGLVKKTGNTLASQGTSNTLSDSTSEFYYTLQTDIPEEHSAYYYSSCEVSDTLPAGVDFAGYAAVKMLPSENDVTSWFSISTDGDVINFQATQAALSQADFYGKTYEFQIKVRMDPTEITPVYSGDSYRYEVKNKASITCQHINGLAGTSWSDEVTTDCTRYKNKVVNASVKKYTANLQDGVWREDLLLPGPDSEYKYKLNINVPDNEFGGYMTRMEIADTLPAGAELTAATAEVYENGQNRVDGRFQISVNGKNITLKATEAALGDRGFYGKSYDVIFNARMVPGEISCTYNGTVASYVTSNHFTVTTQHKGDSQAVTITSNNVADRASVNRTEPKNPQKWILRENQRIVTAEYNGRDFESVFEIVQEIPSNKREWKISKFKIQDTLADCFELKGVQIYLDQTVEASFGASDSVRGDWSLNVAGNSITLFSVAELPGRCYGKSVRLLLTVGLKSNSDLQQYYVANQDPDVLEAHIYNIATSTFNWIGGEPSSTSKNTEKTRVIVKEKVPKGHITIRKVDETGKALQNGKFQITALEDIRSASGNILLRAGTVADTIVTDRNGTAISKDIYLGKYKVSEVRPPEGYAISRQVFEANLSKTEPEKAILVRNQKMHLYIKKVTETEEAGGNRPPIEGVKFRLWESSANADSAGTTYTTNKNGLIKLEGLSPATYCIQETAVPAGYVLDNTVHKFTVDVNGLVKNEQGYTMVIENRYIKAEFLKTDKVTGEAVAGAVMQLTDKSGKVIDTWTSGKTAHRINKLPAGEYVLTEITAPSGYKKGKPVICTVKSTSGVQKFQMTDVKMVTLTINKILHGDEIVWGQGNPAFTFTVKGTDLDGEERIYSKTVEFTKENTDTRADVSKRAVFALPAGKYQVQESKVMRYKLEKIDQVVNGTVQGNTVQFDLSGNQNGTASFTNKKSGDGLLTDTDYVRNIVIPEK</sequence>
<evidence type="ECO:0000259" key="6">
    <source>
        <dbReference type="Pfam" id="PF17802"/>
    </source>
</evidence>
<comment type="caution">
    <text evidence="7">The sequence shown here is derived from an EMBL/GenBank/DDBJ whole genome shotgun (WGS) entry which is preliminary data.</text>
</comment>
<feature type="region of interest" description="Disordered" evidence="4">
    <location>
        <begin position="32"/>
        <end position="88"/>
    </location>
</feature>
<dbReference type="PANTHER" id="PTHR36108:SF13">
    <property type="entry name" value="COLOSSIN-B-RELATED"/>
    <property type="match status" value="1"/>
</dbReference>
<dbReference type="InterPro" id="IPR026466">
    <property type="entry name" value="Fim_isopep_form_D2_dom"/>
</dbReference>
<dbReference type="Gene3D" id="2.60.40.740">
    <property type="match status" value="2"/>
</dbReference>
<dbReference type="SUPFAM" id="SSF49478">
    <property type="entry name" value="Cna protein B-type domain"/>
    <property type="match status" value="1"/>
</dbReference>
<dbReference type="InterPro" id="IPR013783">
    <property type="entry name" value="Ig-like_fold"/>
</dbReference>
<evidence type="ECO:0000313" key="8">
    <source>
        <dbReference type="Proteomes" id="UP001644719"/>
    </source>
</evidence>
<dbReference type="Gene3D" id="2.60.40.10">
    <property type="entry name" value="Immunoglobulins"/>
    <property type="match status" value="3"/>
</dbReference>
<dbReference type="RefSeq" id="WP_173769510.1">
    <property type="nucleotide sequence ID" value="NZ_JAAITS010000010.1"/>
</dbReference>
<name>A0ABX2H413_9FIRM</name>
<dbReference type="PANTHER" id="PTHR36108">
    <property type="entry name" value="COLOSSIN-B-RELATED"/>
    <property type="match status" value="1"/>
</dbReference>
<keyword evidence="2" id="KW-0964">Secreted</keyword>
<evidence type="ECO:0000256" key="2">
    <source>
        <dbReference type="ARBA" id="ARBA00022525"/>
    </source>
</evidence>
<evidence type="ECO:0000313" key="7">
    <source>
        <dbReference type="EMBL" id="NSG84843.1"/>
    </source>
</evidence>
<dbReference type="Proteomes" id="UP001644719">
    <property type="component" value="Unassembled WGS sequence"/>
</dbReference>
<protein>
    <submittedName>
        <fullName evidence="7">Isopeptide-forming domain-containing fimbrial protein</fullName>
    </submittedName>
</protein>
<organism evidence="7 8">
    <name type="scientific">Blautia faecis</name>
    <dbReference type="NCBI Taxonomy" id="871665"/>
    <lineage>
        <taxon>Bacteria</taxon>
        <taxon>Bacillati</taxon>
        <taxon>Bacillota</taxon>
        <taxon>Clostridia</taxon>
        <taxon>Lachnospirales</taxon>
        <taxon>Lachnospiraceae</taxon>
        <taxon>Blautia</taxon>
    </lineage>
</organism>
<feature type="signal peptide" evidence="5">
    <location>
        <begin position="1"/>
        <end position="27"/>
    </location>
</feature>
<evidence type="ECO:0000256" key="3">
    <source>
        <dbReference type="ARBA" id="ARBA00022729"/>
    </source>
</evidence>
<dbReference type="InterPro" id="IPR041033">
    <property type="entry name" value="SpaA_PFL_dom_1"/>
</dbReference>
<dbReference type="Pfam" id="PF17802">
    <property type="entry name" value="SpaA"/>
    <property type="match status" value="3"/>
</dbReference>
<reference evidence="7 8" key="1">
    <citation type="journal article" date="2020" name="Cell Host Microbe">
        <title>Functional and Genomic Variation between Human-Derived Isolates of Lachnospiraceae Reveals Inter- and Intra-Species Diversity.</title>
        <authorList>
            <person name="Sorbara M.T."/>
            <person name="Littmann E.R."/>
            <person name="Fontana E."/>
            <person name="Moody T.U."/>
            <person name="Kohout C.E."/>
            <person name="Gjonbalaj M."/>
            <person name="Eaton V."/>
            <person name="Seok R."/>
            <person name="Leiner I.M."/>
            <person name="Pamer E.G."/>
        </authorList>
    </citation>
    <scope>NUCLEOTIDE SEQUENCE [LARGE SCALE GENOMIC DNA]</scope>
    <source>
        <strain evidence="7 8">MSK.17.74</strain>
    </source>
</reference>
<evidence type="ECO:0000256" key="4">
    <source>
        <dbReference type="SAM" id="MobiDB-lite"/>
    </source>
</evidence>
<accession>A0ABX2H413</accession>
<feature type="domain" description="SpaA-like prealbumin fold" evidence="6">
    <location>
        <begin position="1146"/>
        <end position="1228"/>
    </location>
</feature>
<evidence type="ECO:0000256" key="5">
    <source>
        <dbReference type="SAM" id="SignalP"/>
    </source>
</evidence>
<dbReference type="EMBL" id="JAAITS010000010">
    <property type="protein sequence ID" value="NSG84843.1"/>
    <property type="molecule type" value="Genomic_DNA"/>
</dbReference>